<dbReference type="Pfam" id="PF00931">
    <property type="entry name" value="NB-ARC"/>
    <property type="match status" value="1"/>
</dbReference>
<dbReference type="GO" id="GO:0005524">
    <property type="term" value="F:ATP binding"/>
    <property type="evidence" value="ECO:0007669"/>
    <property type="project" value="UniProtKB-KW"/>
</dbReference>
<dbReference type="KEGG" id="cqi:110707444"/>
<keyword evidence="2" id="KW-0677">Repeat</keyword>
<feature type="region of interest" description="Disordered" evidence="6">
    <location>
        <begin position="937"/>
        <end position="968"/>
    </location>
</feature>
<dbReference type="PRINTS" id="PR00364">
    <property type="entry name" value="DISEASERSIST"/>
</dbReference>
<accession>A0A803MM19</accession>
<evidence type="ECO:0000313" key="12">
    <source>
        <dbReference type="Proteomes" id="UP000596660"/>
    </source>
</evidence>
<feature type="domain" description="Disease resistance N-terminal" evidence="8">
    <location>
        <begin position="13"/>
        <end position="94"/>
    </location>
</feature>
<gene>
    <name evidence="11" type="primary">LOC110707444</name>
</gene>
<reference evidence="11" key="1">
    <citation type="journal article" date="2017" name="Nature">
        <title>The genome of Chenopodium quinoa.</title>
        <authorList>
            <person name="Jarvis D.E."/>
            <person name="Ho Y.S."/>
            <person name="Lightfoot D.J."/>
            <person name="Schmoeckel S.M."/>
            <person name="Li B."/>
            <person name="Borm T.J.A."/>
            <person name="Ohyanagi H."/>
            <person name="Mineta K."/>
            <person name="Michell C.T."/>
            <person name="Saber N."/>
            <person name="Kharbatia N.M."/>
            <person name="Rupper R.R."/>
            <person name="Sharp A.R."/>
            <person name="Dally N."/>
            <person name="Boughton B.A."/>
            <person name="Woo Y.H."/>
            <person name="Gao G."/>
            <person name="Schijlen E.G.W.M."/>
            <person name="Guo X."/>
            <person name="Momin A.A."/>
            <person name="Negrao S."/>
            <person name="Al-Babili S."/>
            <person name="Gehring C."/>
            <person name="Roessner U."/>
            <person name="Jung C."/>
            <person name="Murphy K."/>
            <person name="Arold S.T."/>
            <person name="Gojobori T."/>
            <person name="van der Linden C.G."/>
            <person name="van Loo E.N."/>
            <person name="Jellen E.N."/>
            <person name="Maughan P.J."/>
            <person name="Tester M."/>
        </authorList>
    </citation>
    <scope>NUCLEOTIDE SEQUENCE [LARGE SCALE GENOMIC DNA]</scope>
    <source>
        <strain evidence="11">cv. PI 614886</strain>
    </source>
</reference>
<dbReference type="GO" id="GO:0006952">
    <property type="term" value="P:defense response"/>
    <property type="evidence" value="ECO:0007669"/>
    <property type="project" value="UniProtKB-KW"/>
</dbReference>
<dbReference type="Gene3D" id="1.20.5.4130">
    <property type="match status" value="1"/>
</dbReference>
<evidence type="ECO:0000313" key="11">
    <source>
        <dbReference type="EnsemblPlants" id="AUR62031981-RA:cds"/>
    </source>
</evidence>
<dbReference type="InterPro" id="IPR032675">
    <property type="entry name" value="LRR_dom_sf"/>
</dbReference>
<dbReference type="PANTHER" id="PTHR36766">
    <property type="entry name" value="PLANT BROAD-SPECTRUM MILDEW RESISTANCE PROTEIN RPW8"/>
    <property type="match status" value="1"/>
</dbReference>
<dbReference type="GeneID" id="110707444"/>
<dbReference type="Pfam" id="PF18052">
    <property type="entry name" value="Rx_N"/>
    <property type="match status" value="1"/>
</dbReference>
<keyword evidence="5" id="KW-0067">ATP-binding</keyword>
<evidence type="ECO:0000259" key="7">
    <source>
        <dbReference type="Pfam" id="PF00931"/>
    </source>
</evidence>
<evidence type="ECO:0000256" key="6">
    <source>
        <dbReference type="SAM" id="MobiDB-lite"/>
    </source>
</evidence>
<dbReference type="InterPro" id="IPR002182">
    <property type="entry name" value="NB-ARC"/>
</dbReference>
<evidence type="ECO:0000259" key="8">
    <source>
        <dbReference type="Pfam" id="PF18052"/>
    </source>
</evidence>
<dbReference type="InterPro" id="IPR058922">
    <property type="entry name" value="WHD_DRP"/>
</dbReference>
<dbReference type="Proteomes" id="UP000596660">
    <property type="component" value="Unplaced"/>
</dbReference>
<dbReference type="InterPro" id="IPR041118">
    <property type="entry name" value="Rx_N"/>
</dbReference>
<dbReference type="AlphaFoldDB" id="A0A803MM19"/>
<keyword evidence="1" id="KW-0433">Leucine-rich repeat</keyword>
<name>A0A803MM19_CHEQI</name>
<dbReference type="InterPro" id="IPR027417">
    <property type="entry name" value="P-loop_NTPase"/>
</dbReference>
<dbReference type="PANTHER" id="PTHR36766:SF35">
    <property type="entry name" value="DISEASE RESISTANCE PROTEIN RGA3"/>
    <property type="match status" value="1"/>
</dbReference>
<dbReference type="Gene3D" id="3.80.10.10">
    <property type="entry name" value="Ribonuclease Inhibitor"/>
    <property type="match status" value="2"/>
</dbReference>
<dbReference type="GO" id="GO:0043531">
    <property type="term" value="F:ADP binding"/>
    <property type="evidence" value="ECO:0007669"/>
    <property type="project" value="InterPro"/>
</dbReference>
<organism evidence="11 12">
    <name type="scientific">Chenopodium quinoa</name>
    <name type="common">Quinoa</name>
    <dbReference type="NCBI Taxonomy" id="63459"/>
    <lineage>
        <taxon>Eukaryota</taxon>
        <taxon>Viridiplantae</taxon>
        <taxon>Streptophyta</taxon>
        <taxon>Embryophyta</taxon>
        <taxon>Tracheophyta</taxon>
        <taxon>Spermatophyta</taxon>
        <taxon>Magnoliopsida</taxon>
        <taxon>eudicotyledons</taxon>
        <taxon>Gunneridae</taxon>
        <taxon>Pentapetalae</taxon>
        <taxon>Caryophyllales</taxon>
        <taxon>Chenopodiaceae</taxon>
        <taxon>Chenopodioideae</taxon>
        <taxon>Atripliceae</taxon>
        <taxon>Chenopodium</taxon>
    </lineage>
</organism>
<dbReference type="OrthoDB" id="2973320at2759"/>
<evidence type="ECO:0000259" key="9">
    <source>
        <dbReference type="Pfam" id="PF23559"/>
    </source>
</evidence>
<evidence type="ECO:0000256" key="4">
    <source>
        <dbReference type="ARBA" id="ARBA00022821"/>
    </source>
</evidence>
<dbReference type="GO" id="GO:0051707">
    <property type="term" value="P:response to other organism"/>
    <property type="evidence" value="ECO:0007669"/>
    <property type="project" value="UniProtKB-ARBA"/>
</dbReference>
<evidence type="ECO:0000256" key="3">
    <source>
        <dbReference type="ARBA" id="ARBA00022741"/>
    </source>
</evidence>
<dbReference type="InterPro" id="IPR042197">
    <property type="entry name" value="Apaf_helical"/>
</dbReference>
<feature type="domain" description="Disease resistance protein winged helix" evidence="9">
    <location>
        <begin position="430"/>
        <end position="474"/>
    </location>
</feature>
<feature type="domain" description="NB-ARC" evidence="7">
    <location>
        <begin position="163"/>
        <end position="336"/>
    </location>
</feature>
<evidence type="ECO:0000256" key="2">
    <source>
        <dbReference type="ARBA" id="ARBA00022737"/>
    </source>
</evidence>
<dbReference type="Pfam" id="PF25019">
    <property type="entry name" value="LRR_R13L1-DRL21"/>
    <property type="match status" value="1"/>
</dbReference>
<sequence>MDGVGRAVSAVRTLLAELQRPELKNICSIVEYKSQFYAIQGSVEAIELVLRDFAEIKQEFLSHQERDQIHEIQEAIYEAEDLFDEFVLIAAQKQLLEPDDTYIKRSPLTFDNRVSQGLEKIKKNLDAIYYNNQFSFKHDPQPIRNRRPDTCSYAYESGVIGRENELEKIVGMLLDPSNDKRDVSFLSIVGRGGLGKTTLAQLVFNDPRITSAFSWRKWTCVGCQDQIELDVKQVLCKILGQDHEGSNYMERVQSIIRKQLAGQRYLIILDDVWFENRNQWCDLVKYLAGGQRGCWIMVTTRSHTTAMMVDGAVHELQIFSKENCWRLFEQMAFTTDQSSNPPDELVEIGRKIVDGCARFPLAVKVAGSLLYGQDRSRWQSVQIGLASLCMQKPELSKHNRWKTLSLTLRAIARMKIMVQERYMILYCLLFGDIYEFEREKLIQLWMAAGFLTKEPLEDNGDRIFNILLEKKYILPSRIGISRQSNLYKVNSDMIPDVRARADSIKDFNMKIRDDNVMANQFADVWHISVQSSNINQSFESLMKIDKIKTLLLLDGSLPTRVPPDFFSTLKFLTALDLSGSRVTELPSSIQDAKELCYVDLSGSPINRLPQSIVHLRKLQTLRLKGCTDLFELPERTMELSNLRHLDFDVLSQLTLMPRGIGHLTELRTLHAFIVDGEERCNIQELKLMNNLSGTFCISGLEHASSQDAEEATLIDKKCLKHLELRWSDFSEYFPKEELVRVIEGLKPHSSLEELKIVCYFGECLPNWMGDPQYEWLVSISLFKCENCSNFPCLGRLPQLNNLEIFEMNGVKKIDHTCYGEDKDRVAYHALEKLSINGMYRVEEWKGLRDGDFPCLVKLIINRCPNLALLSSFPRCQSLKHLELIDCPQLECLPDDMLSSPLDSLVIDDCPLLKETYSKGGEDSHKIEHVKNVWIELEETESSDKHSTSTEDDDSIEGTHHEENMDEYD</sequence>
<keyword evidence="12" id="KW-1185">Reference proteome</keyword>
<dbReference type="EnsemblPlants" id="AUR62031981-RA">
    <property type="protein sequence ID" value="AUR62031981-RA:cds"/>
    <property type="gene ID" value="AUR62031981"/>
</dbReference>
<protein>
    <submittedName>
        <fullName evidence="11">Uncharacterized protein</fullName>
    </submittedName>
</protein>
<dbReference type="Gene3D" id="1.10.8.430">
    <property type="entry name" value="Helical domain of apoptotic protease-activating factors"/>
    <property type="match status" value="1"/>
</dbReference>
<evidence type="ECO:0000256" key="5">
    <source>
        <dbReference type="ARBA" id="ARBA00022840"/>
    </source>
</evidence>
<evidence type="ECO:0000259" key="10">
    <source>
        <dbReference type="Pfam" id="PF25019"/>
    </source>
</evidence>
<feature type="domain" description="R13L1/DRL21-like LRR repeat region" evidence="10">
    <location>
        <begin position="682"/>
        <end position="807"/>
    </location>
</feature>
<dbReference type="SUPFAM" id="SSF52540">
    <property type="entry name" value="P-loop containing nucleoside triphosphate hydrolases"/>
    <property type="match status" value="1"/>
</dbReference>
<dbReference type="Gene3D" id="3.40.50.300">
    <property type="entry name" value="P-loop containing nucleotide triphosphate hydrolases"/>
    <property type="match status" value="1"/>
</dbReference>
<dbReference type="OMA" id="QDEEHSM"/>
<dbReference type="Pfam" id="PF23559">
    <property type="entry name" value="WHD_DRP"/>
    <property type="match status" value="1"/>
</dbReference>
<proteinExistence type="predicted"/>
<reference evidence="11" key="2">
    <citation type="submission" date="2021-03" db="UniProtKB">
        <authorList>
            <consortium name="EnsemblPlants"/>
        </authorList>
    </citation>
    <scope>IDENTIFICATION</scope>
</reference>
<dbReference type="InterPro" id="IPR056789">
    <property type="entry name" value="LRR_R13L1-DRL21"/>
</dbReference>
<keyword evidence="3" id="KW-0547">Nucleotide-binding</keyword>
<dbReference type="SUPFAM" id="SSF52058">
    <property type="entry name" value="L domain-like"/>
    <property type="match status" value="1"/>
</dbReference>
<dbReference type="Gramene" id="AUR62031981-RA">
    <property type="protein sequence ID" value="AUR62031981-RA:cds"/>
    <property type="gene ID" value="AUR62031981"/>
</dbReference>
<dbReference type="RefSeq" id="XP_021741149.1">
    <property type="nucleotide sequence ID" value="XM_021885457.1"/>
</dbReference>
<keyword evidence="4" id="KW-0611">Plant defense</keyword>
<evidence type="ECO:0000256" key="1">
    <source>
        <dbReference type="ARBA" id="ARBA00022614"/>
    </source>
</evidence>